<dbReference type="GO" id="GO:0004197">
    <property type="term" value="F:cysteine-type endopeptidase activity"/>
    <property type="evidence" value="ECO:0007669"/>
    <property type="project" value="InterPro"/>
</dbReference>
<name>A0A166UJ07_9GAMM</name>
<reference evidence="2 3" key="1">
    <citation type="submission" date="2013-07" db="EMBL/GenBank/DDBJ databases">
        <title>Comparative Genomic and Metabolomic Analysis of Twelve Strains of Pseudoalteromonas luteoviolacea.</title>
        <authorList>
            <person name="Vynne N.G."/>
            <person name="Mansson M."/>
            <person name="Gram L."/>
        </authorList>
    </citation>
    <scope>NUCLEOTIDE SEQUENCE [LARGE SCALE GENOMIC DNA]</scope>
    <source>
        <strain evidence="2 3">DSM 6061</strain>
    </source>
</reference>
<dbReference type="AlphaFoldDB" id="A0A166UJ07"/>
<protein>
    <recommendedName>
        <fullName evidence="1">Peptidase C14 caspase domain-containing protein</fullName>
    </recommendedName>
</protein>
<organism evidence="2 3">
    <name type="scientific">Pseudoalteromonas luteoviolacea DSM 6061</name>
    <dbReference type="NCBI Taxonomy" id="1365250"/>
    <lineage>
        <taxon>Bacteria</taxon>
        <taxon>Pseudomonadati</taxon>
        <taxon>Pseudomonadota</taxon>
        <taxon>Gammaproteobacteria</taxon>
        <taxon>Alteromonadales</taxon>
        <taxon>Pseudoalteromonadaceae</taxon>
        <taxon>Pseudoalteromonas</taxon>
    </lineage>
</organism>
<sequence>MNPNHYALVIGINDYPEAPSRYRLDGAVNDAKAVTQWLCDPSGGGLDEKNCYTLFVDSSSRQQDDMDTDNDEIEDDVEPYPVRYHVDKELKKIRTLLRKQLKESNQPAERFYFYFSGHGEALRMQNDNVLMCMANWSPDSPNANLSSRLILKEFLERCLPCNEIVVWTDCCRSRTVDVRGGGLDIGCRNSWKEGHVPDLFWANATLHETAAHESLNSTGKSFGYFTKALINGLQSGVQNTGITWDGLRDYLRLHVETLAQKDGFPQRAQSNHTAGSNKKYFGKHAGTAKLVINLNGEGRNLRLLLNASIEKKSWSNASGKLTVEGLELGLYKLIDTDTNASMLIDCSSPIEEEVHEF</sequence>
<keyword evidence="3" id="KW-1185">Reference proteome</keyword>
<comment type="caution">
    <text evidence="2">The sequence shown here is derived from an EMBL/GenBank/DDBJ whole genome shotgun (WGS) entry which is preliminary data.</text>
</comment>
<dbReference type="SUPFAM" id="SSF52129">
    <property type="entry name" value="Caspase-like"/>
    <property type="match status" value="1"/>
</dbReference>
<gene>
    <name evidence="2" type="ORF">N475_04830</name>
</gene>
<evidence type="ECO:0000313" key="2">
    <source>
        <dbReference type="EMBL" id="KZN30733.1"/>
    </source>
</evidence>
<feature type="domain" description="Peptidase C14 caspase" evidence="1">
    <location>
        <begin position="5"/>
        <end position="238"/>
    </location>
</feature>
<dbReference type="RefSeq" id="WP_063359185.1">
    <property type="nucleotide sequence ID" value="NZ_AQHB01000025.1"/>
</dbReference>
<dbReference type="Proteomes" id="UP000076643">
    <property type="component" value="Unassembled WGS sequence"/>
</dbReference>
<proteinExistence type="predicted"/>
<dbReference type="InterPro" id="IPR029030">
    <property type="entry name" value="Caspase-like_dom_sf"/>
</dbReference>
<dbReference type="GO" id="GO:0006508">
    <property type="term" value="P:proteolysis"/>
    <property type="evidence" value="ECO:0007669"/>
    <property type="project" value="InterPro"/>
</dbReference>
<dbReference type="PATRIC" id="fig|1365250.3.peg.4807"/>
<dbReference type="Gene3D" id="3.40.50.1460">
    <property type="match status" value="1"/>
</dbReference>
<evidence type="ECO:0000313" key="3">
    <source>
        <dbReference type="Proteomes" id="UP000076643"/>
    </source>
</evidence>
<dbReference type="Pfam" id="PF00656">
    <property type="entry name" value="Peptidase_C14"/>
    <property type="match status" value="1"/>
</dbReference>
<evidence type="ECO:0000259" key="1">
    <source>
        <dbReference type="Pfam" id="PF00656"/>
    </source>
</evidence>
<dbReference type="EMBL" id="AUYB01000147">
    <property type="protein sequence ID" value="KZN30733.1"/>
    <property type="molecule type" value="Genomic_DNA"/>
</dbReference>
<accession>A0A166UJ07</accession>
<dbReference type="InterPro" id="IPR011600">
    <property type="entry name" value="Pept_C14_caspase"/>
</dbReference>